<feature type="domain" description="Polysaccharide export protein N-terminal" evidence="17">
    <location>
        <begin position="190"/>
        <end position="264"/>
    </location>
</feature>
<dbReference type="Pfam" id="PF02563">
    <property type="entry name" value="Poly_export"/>
    <property type="match status" value="1"/>
</dbReference>
<accession>A0A1H4L7A9</accession>
<dbReference type="EMBL" id="FNSD01000001">
    <property type="protein sequence ID" value="SEB66611.1"/>
    <property type="molecule type" value="Genomic_DNA"/>
</dbReference>
<evidence type="ECO:0000256" key="14">
    <source>
        <dbReference type="ARBA" id="ARBA00023288"/>
    </source>
</evidence>
<evidence type="ECO:0000256" key="12">
    <source>
        <dbReference type="ARBA" id="ARBA00023139"/>
    </source>
</evidence>
<keyword evidence="5" id="KW-0762">Sugar transport</keyword>
<evidence type="ECO:0000256" key="8">
    <source>
        <dbReference type="ARBA" id="ARBA00023047"/>
    </source>
</evidence>
<feature type="domain" description="Soluble ligand binding" evidence="18">
    <location>
        <begin position="773"/>
        <end position="822"/>
    </location>
</feature>
<evidence type="ECO:0000256" key="10">
    <source>
        <dbReference type="ARBA" id="ARBA00023114"/>
    </source>
</evidence>
<dbReference type="Gene3D" id="3.10.560.10">
    <property type="entry name" value="Outer membrane lipoprotein wza domain like"/>
    <property type="match status" value="4"/>
</dbReference>
<evidence type="ECO:0000256" key="1">
    <source>
        <dbReference type="ARBA" id="ARBA00004571"/>
    </source>
</evidence>
<organism evidence="20 21">
    <name type="scientific">Terriglobus roseus</name>
    <dbReference type="NCBI Taxonomy" id="392734"/>
    <lineage>
        <taxon>Bacteria</taxon>
        <taxon>Pseudomonadati</taxon>
        <taxon>Acidobacteriota</taxon>
        <taxon>Terriglobia</taxon>
        <taxon>Terriglobales</taxon>
        <taxon>Acidobacteriaceae</taxon>
        <taxon>Terriglobus</taxon>
    </lineage>
</organism>
<evidence type="ECO:0000259" key="19">
    <source>
        <dbReference type="Pfam" id="PF22461"/>
    </source>
</evidence>
<evidence type="ECO:0000256" key="9">
    <source>
        <dbReference type="ARBA" id="ARBA00023065"/>
    </source>
</evidence>
<feature type="transmembrane region" description="Helical" evidence="16">
    <location>
        <begin position="855"/>
        <end position="876"/>
    </location>
</feature>
<keyword evidence="8" id="KW-0625">Polysaccharide transport</keyword>
<dbReference type="Gene3D" id="3.30.1950.10">
    <property type="entry name" value="wza like domain"/>
    <property type="match status" value="1"/>
</dbReference>
<dbReference type="Pfam" id="PF10531">
    <property type="entry name" value="SLBB"/>
    <property type="match status" value="3"/>
</dbReference>
<name>A0A1H4L7A9_9BACT</name>
<dbReference type="Proteomes" id="UP000182409">
    <property type="component" value="Unassembled WGS sequence"/>
</dbReference>
<reference evidence="20 21" key="1">
    <citation type="submission" date="2016-10" db="EMBL/GenBank/DDBJ databases">
        <authorList>
            <person name="de Groot N.N."/>
        </authorList>
    </citation>
    <scope>NUCLEOTIDE SEQUENCE [LARGE SCALE GENOMIC DNA]</scope>
    <source>
        <strain evidence="20 21">AB35.6</strain>
    </source>
</reference>
<keyword evidence="11 16" id="KW-0472">Membrane</keyword>
<keyword evidence="7" id="KW-0732">Signal</keyword>
<feature type="compositionally biased region" description="Basic and acidic residues" evidence="15">
    <location>
        <begin position="132"/>
        <end position="143"/>
    </location>
</feature>
<feature type="compositionally biased region" description="Polar residues" evidence="15">
    <location>
        <begin position="104"/>
        <end position="126"/>
    </location>
</feature>
<keyword evidence="6 16" id="KW-0812">Transmembrane</keyword>
<evidence type="ECO:0000256" key="2">
    <source>
        <dbReference type="ARBA" id="ARBA00009450"/>
    </source>
</evidence>
<feature type="domain" description="Soluble ligand binding" evidence="18">
    <location>
        <begin position="633"/>
        <end position="665"/>
    </location>
</feature>
<dbReference type="GO" id="GO:0046930">
    <property type="term" value="C:pore complex"/>
    <property type="evidence" value="ECO:0007669"/>
    <property type="project" value="UniProtKB-KW"/>
</dbReference>
<comment type="subcellular location">
    <subcellularLocation>
        <location evidence="1">Cell outer membrane</location>
        <topology evidence="1">Multi-pass membrane protein</topology>
    </subcellularLocation>
</comment>
<comment type="similarity">
    <text evidence="2">Belongs to the BexD/CtrA/VexA family.</text>
</comment>
<evidence type="ECO:0000256" key="3">
    <source>
        <dbReference type="ARBA" id="ARBA00022448"/>
    </source>
</evidence>
<dbReference type="PANTHER" id="PTHR33619">
    <property type="entry name" value="POLYSACCHARIDE EXPORT PROTEIN GFCE-RELATED"/>
    <property type="match status" value="1"/>
</dbReference>
<dbReference type="InterPro" id="IPR019554">
    <property type="entry name" value="Soluble_ligand-bd"/>
</dbReference>
<proteinExistence type="inferred from homology"/>
<evidence type="ECO:0000256" key="5">
    <source>
        <dbReference type="ARBA" id="ARBA00022597"/>
    </source>
</evidence>
<dbReference type="Pfam" id="PF22461">
    <property type="entry name" value="SLBB_2"/>
    <property type="match status" value="1"/>
</dbReference>
<evidence type="ECO:0000256" key="13">
    <source>
        <dbReference type="ARBA" id="ARBA00023237"/>
    </source>
</evidence>
<keyword evidence="3" id="KW-0813">Transport</keyword>
<feature type="region of interest" description="Disordered" evidence="15">
    <location>
        <begin position="97"/>
        <end position="153"/>
    </location>
</feature>
<keyword evidence="4" id="KW-1134">Transmembrane beta strand</keyword>
<evidence type="ECO:0000259" key="18">
    <source>
        <dbReference type="Pfam" id="PF10531"/>
    </source>
</evidence>
<evidence type="ECO:0000256" key="7">
    <source>
        <dbReference type="ARBA" id="ARBA00022729"/>
    </source>
</evidence>
<keyword evidence="10" id="KW-0626">Porin</keyword>
<dbReference type="GO" id="GO:0015159">
    <property type="term" value="F:polysaccharide transmembrane transporter activity"/>
    <property type="evidence" value="ECO:0007669"/>
    <property type="project" value="InterPro"/>
</dbReference>
<evidence type="ECO:0000256" key="15">
    <source>
        <dbReference type="SAM" id="MobiDB-lite"/>
    </source>
</evidence>
<gene>
    <name evidence="20" type="ORF">SAMN05443244_1496</name>
</gene>
<keyword evidence="9" id="KW-0406">Ion transport</keyword>
<protein>
    <submittedName>
        <fullName evidence="20">Protein involved in polysaccharide export, contains SLBB domain of the beta-grasp fold</fullName>
    </submittedName>
</protein>
<evidence type="ECO:0000256" key="4">
    <source>
        <dbReference type="ARBA" id="ARBA00022452"/>
    </source>
</evidence>
<keyword evidence="14" id="KW-0449">Lipoprotein</keyword>
<dbReference type="InterPro" id="IPR003715">
    <property type="entry name" value="Poly_export_N"/>
</dbReference>
<dbReference type="GO" id="GO:0015288">
    <property type="term" value="F:porin activity"/>
    <property type="evidence" value="ECO:0007669"/>
    <property type="project" value="UniProtKB-KW"/>
</dbReference>
<feature type="region of interest" description="Disordered" evidence="15">
    <location>
        <begin position="486"/>
        <end position="544"/>
    </location>
</feature>
<feature type="domain" description="Soluble ligand binding" evidence="18">
    <location>
        <begin position="355"/>
        <end position="399"/>
    </location>
</feature>
<dbReference type="InterPro" id="IPR049712">
    <property type="entry name" value="Poly_export"/>
</dbReference>
<dbReference type="GO" id="GO:0009279">
    <property type="term" value="C:cell outer membrane"/>
    <property type="evidence" value="ECO:0007669"/>
    <property type="project" value="UniProtKB-SubCell"/>
</dbReference>
<sequence>MVSSRMPGQQLLLVTHPIYYTFVMRQTFLPAGCALKDLPVTQAVSRRDATARSRDNLRILGKSQLLCSALLVTLSVATVPFAAVAQAAPAAPAAPQLALPSQAGPTTGNTQTGPDWNRSLQRQGQSQTQGDGKTDRTDDRGNNSEHPAAPDVPTEFQTLVAQTIGNALPIFGSDLFNSAPSTFAPVGDSQVSSDYQIGPGDELRISTTGQLNQTGTFQVDRGGTITIPEVGTLTVAGLRFDDLKPFLRQQLGRVYRNFDLNVSMGQLRSIQVYVTGESRRPGAYTVSSLSTLVNALLVSGGIKPQGSLRRIQLRRGGKLVTEIDLYDLLLHGDKSKDAKLQPGDIIFVPVAGPQVAVVGSVAESAIYELRGETTISEVLALASGLTSTASGTSARLERIFNHSQRIVRDINLQTAGNTPLENGDILTVSAISDEYKDAVTLRGNVTYPGRYVWHPGMRISDLIPNRAALLTRSYFRARNALGAPVGSFQPDQGRIAVSTSPTTRNGNASTPGALTQNTPGNRSDAPTPTTSSEANANGSGTTVGDALTQSNGAFTSSTDIVLSAPDVDLAYAVIERLDPVTLTTSLISFNLGAVLAGDASQNLNLEAGDVITTFSKADIRVPQSQQTRFVRLEGEFVAAGVYSVKPGETLRQLITRAGGFTPDAYIFASEFTRQSTRRVEEQRLREYADSLETQIDTQVGAQIAGAVDPGSTVQTANASADSARQAVARIRRMQPSGRIVLKLTPSATGVSSVPDIALEDGDRFIVPREPSSVAVSGEVYNAASFLFMPHLQVRHYLRDAGGPQRTADSKRLFVVRADGSVVSRSYTNVEKAGVLPGDTIVMPPKLTRGNFLRDAVIISSALSNLGVGLSVLALVLR</sequence>
<keyword evidence="13" id="KW-0998">Cell outer membrane</keyword>
<keyword evidence="16" id="KW-1133">Transmembrane helix</keyword>
<dbReference type="AlphaFoldDB" id="A0A1H4L7A9"/>
<dbReference type="GO" id="GO:0006811">
    <property type="term" value="P:monoatomic ion transport"/>
    <property type="evidence" value="ECO:0007669"/>
    <property type="project" value="UniProtKB-KW"/>
</dbReference>
<evidence type="ECO:0000256" key="11">
    <source>
        <dbReference type="ARBA" id="ARBA00023136"/>
    </source>
</evidence>
<evidence type="ECO:0000259" key="17">
    <source>
        <dbReference type="Pfam" id="PF02563"/>
    </source>
</evidence>
<keyword evidence="12" id="KW-0564">Palmitate</keyword>
<evidence type="ECO:0000256" key="6">
    <source>
        <dbReference type="ARBA" id="ARBA00022692"/>
    </source>
</evidence>
<evidence type="ECO:0000313" key="20">
    <source>
        <dbReference type="EMBL" id="SEB66611.1"/>
    </source>
</evidence>
<dbReference type="PANTHER" id="PTHR33619:SF3">
    <property type="entry name" value="POLYSACCHARIDE EXPORT PROTEIN GFCE-RELATED"/>
    <property type="match status" value="1"/>
</dbReference>
<feature type="compositionally biased region" description="Polar residues" evidence="15">
    <location>
        <begin position="497"/>
        <end position="544"/>
    </location>
</feature>
<feature type="domain" description="SLBB" evidence="19">
    <location>
        <begin position="271"/>
        <end position="348"/>
    </location>
</feature>
<dbReference type="InterPro" id="IPR054765">
    <property type="entry name" value="SLBB_dom"/>
</dbReference>
<evidence type="ECO:0000313" key="21">
    <source>
        <dbReference type="Proteomes" id="UP000182409"/>
    </source>
</evidence>
<evidence type="ECO:0000256" key="16">
    <source>
        <dbReference type="SAM" id="Phobius"/>
    </source>
</evidence>